<evidence type="ECO:0000259" key="1">
    <source>
        <dbReference type="Pfam" id="PF00535"/>
    </source>
</evidence>
<dbReference type="RefSeq" id="WP_003349617.1">
    <property type="nucleotide sequence ID" value="NZ_ADWW01000006.1"/>
</dbReference>
<keyword evidence="3" id="KW-1185">Reference proteome</keyword>
<dbReference type="STRING" id="796606.BMMGA3_07095"/>
<dbReference type="OrthoDB" id="2850014at2"/>
<dbReference type="KEGG" id="bmet:BMMGA3_07095"/>
<dbReference type="InterPro" id="IPR029044">
    <property type="entry name" value="Nucleotide-diphossugar_trans"/>
</dbReference>
<name>I3DU19_BACMM</name>
<dbReference type="CDD" id="cd00761">
    <property type="entry name" value="Glyco_tranf_GTA_type"/>
    <property type="match status" value="1"/>
</dbReference>
<feature type="domain" description="Glycosyltransferase 2-like" evidence="1">
    <location>
        <begin position="6"/>
        <end position="122"/>
    </location>
</feature>
<reference evidence="2 3" key="1">
    <citation type="journal article" date="2015" name="BMC Genomics">
        <title>Transcriptome analysis of thermophilic methylotrophic Bacillus methanolicus MGA3 using RNA-sequencing provides detailed insights into its previously uncharted transcriptional landscape.</title>
        <authorList>
            <person name="Irla M."/>
            <person name="Neshat A."/>
            <person name="Brautaset T."/>
            <person name="Ruckert C."/>
            <person name="Kalinowski J."/>
            <person name="Wendisch V.F."/>
        </authorList>
    </citation>
    <scope>NUCLEOTIDE SEQUENCE [LARGE SCALE GENOMIC DNA]</scope>
    <source>
        <strain evidence="3">MGA3 / ATCC 53907</strain>
    </source>
</reference>
<protein>
    <submittedName>
        <fullName evidence="2">Maturation of the outermost layer of the spore</fullName>
    </submittedName>
</protein>
<dbReference type="SUPFAM" id="SSF53448">
    <property type="entry name" value="Nucleotide-diphospho-sugar transferases"/>
    <property type="match status" value="1"/>
</dbReference>
<dbReference type="Proteomes" id="UP000027602">
    <property type="component" value="Chromosome"/>
</dbReference>
<dbReference type="InterPro" id="IPR050834">
    <property type="entry name" value="Glycosyltransf_2"/>
</dbReference>
<evidence type="ECO:0000313" key="3">
    <source>
        <dbReference type="Proteomes" id="UP000027602"/>
    </source>
</evidence>
<dbReference type="HOGENOM" id="CLU_651603_0_0_9"/>
<dbReference type="AlphaFoldDB" id="I3DU19"/>
<evidence type="ECO:0000313" key="2">
    <source>
        <dbReference type="EMBL" id="AIE59838.1"/>
    </source>
</evidence>
<dbReference type="PANTHER" id="PTHR43685:SF2">
    <property type="entry name" value="GLYCOSYLTRANSFERASE 2-LIKE DOMAIN-CONTAINING PROTEIN"/>
    <property type="match status" value="1"/>
</dbReference>
<dbReference type="EMBL" id="CP007739">
    <property type="protein sequence ID" value="AIE59838.1"/>
    <property type="molecule type" value="Genomic_DNA"/>
</dbReference>
<proteinExistence type="predicted"/>
<dbReference type="eggNOG" id="COG0463">
    <property type="taxonomic scope" value="Bacteria"/>
</dbReference>
<dbReference type="Gene3D" id="3.90.550.10">
    <property type="entry name" value="Spore Coat Polysaccharide Biosynthesis Protein SpsA, Chain A"/>
    <property type="match status" value="1"/>
</dbReference>
<sequence length="424" mass="49773">MTPIVSVILTSYNKPKTIGKAIESVLNQTFGNWELFIMDDNSQKETVEIIQRYVNDPRIHYINSHIQDSERYKTTRYATLINEAIPKTKGKYITYLTDDNIFFPKRFEMMVKVLDQNPNIEIVYSQQLVTWLDENGGVEREAVRRTYGILTNPSGLVDHCSIMHSRKIADDVFNEYGSFWDDNPVNWFNGDAAFWNRLTKFKPFYPIRTILDIALKDPESFQRLYTHLPKKIPNGTLVRGLFSDVYIIDNQKRRKISQDVFYKMKFHPDQIVRIPDPFLFKYNEGFPVDSQVFSDPSLFPNQRLIMSPQNPSVYIFQNHKKHLIRNDKAFKDYKFQRNQIVYVSDDFLAQIPDGLPIEEMSHEISILPDGVLFHSHSFHYISLNNHLHPIEKQVAIKLNLPVSDPVRIDHTFLAKFKQGEPFTW</sequence>
<accession>I3DU19</accession>
<dbReference type="InterPro" id="IPR001173">
    <property type="entry name" value="Glyco_trans_2-like"/>
</dbReference>
<gene>
    <name evidence="2" type="ORF">BMMGA3_07095</name>
</gene>
<dbReference type="PANTHER" id="PTHR43685">
    <property type="entry name" value="GLYCOSYLTRANSFERASE"/>
    <property type="match status" value="1"/>
</dbReference>
<dbReference type="Pfam" id="PF00535">
    <property type="entry name" value="Glycos_transf_2"/>
    <property type="match status" value="1"/>
</dbReference>
<organism evidence="2 3">
    <name type="scientific">Bacillus methanolicus (strain MGA3 / ATCC 53907)</name>
    <dbReference type="NCBI Taxonomy" id="796606"/>
    <lineage>
        <taxon>Bacteria</taxon>
        <taxon>Bacillati</taxon>
        <taxon>Bacillota</taxon>
        <taxon>Bacilli</taxon>
        <taxon>Bacillales</taxon>
        <taxon>Bacillaceae</taxon>
        <taxon>Bacillus</taxon>
    </lineage>
</organism>